<dbReference type="RefSeq" id="XP_043034810.1">
    <property type="nucleotide sequence ID" value="XM_043187277.1"/>
</dbReference>
<protein>
    <submittedName>
        <fullName evidence="1">Uncharacterized protein</fullName>
    </submittedName>
</protein>
<sequence length="142" mass="15912">MQGHTGSRLTTIETCSSCESHIFYLGQDSGDFPVIVLLSFVMWSICEEPCFDFSILCQLLRFTVDWNLSNELSCLAGPGDCYYIDFILNAFPSEGGVKLKAVVSGTVGQRVTEMNNSNDIYISPCKEVTSHEFLVHLEEYFL</sequence>
<reference evidence="1" key="1">
    <citation type="submission" date="2020-11" db="EMBL/GenBank/DDBJ databases">
        <title>Adaptations for nitrogen fixation in a non-lichenized fungal sporocarp promotes dispersal by wood-feeding termites.</title>
        <authorList>
            <consortium name="DOE Joint Genome Institute"/>
            <person name="Koch R.A."/>
            <person name="Yoon G."/>
            <person name="Arayal U."/>
            <person name="Lail K."/>
            <person name="Amirebrahimi M."/>
            <person name="Labutti K."/>
            <person name="Lipzen A."/>
            <person name="Riley R."/>
            <person name="Barry K."/>
            <person name="Henrissat B."/>
            <person name="Grigoriev I.V."/>
            <person name="Herr J.R."/>
            <person name="Aime M.C."/>
        </authorList>
    </citation>
    <scope>NUCLEOTIDE SEQUENCE</scope>
    <source>
        <strain evidence="1">MCA 3950</strain>
    </source>
</reference>
<dbReference type="EMBL" id="MU250561">
    <property type="protein sequence ID" value="KAG7441310.1"/>
    <property type="molecule type" value="Genomic_DNA"/>
</dbReference>
<keyword evidence="2" id="KW-1185">Reference proteome</keyword>
<name>A0A9P7VIT0_9AGAR</name>
<organism evidence="1 2">
    <name type="scientific">Guyanagaster necrorhizus</name>
    <dbReference type="NCBI Taxonomy" id="856835"/>
    <lineage>
        <taxon>Eukaryota</taxon>
        <taxon>Fungi</taxon>
        <taxon>Dikarya</taxon>
        <taxon>Basidiomycota</taxon>
        <taxon>Agaricomycotina</taxon>
        <taxon>Agaricomycetes</taxon>
        <taxon>Agaricomycetidae</taxon>
        <taxon>Agaricales</taxon>
        <taxon>Marasmiineae</taxon>
        <taxon>Physalacriaceae</taxon>
        <taxon>Guyanagaster</taxon>
    </lineage>
</organism>
<evidence type="ECO:0000313" key="1">
    <source>
        <dbReference type="EMBL" id="KAG7441310.1"/>
    </source>
</evidence>
<dbReference type="GeneID" id="66109574"/>
<evidence type="ECO:0000313" key="2">
    <source>
        <dbReference type="Proteomes" id="UP000812287"/>
    </source>
</evidence>
<comment type="caution">
    <text evidence="1">The sequence shown here is derived from an EMBL/GenBank/DDBJ whole genome shotgun (WGS) entry which is preliminary data.</text>
</comment>
<dbReference type="AlphaFoldDB" id="A0A9P7VIT0"/>
<gene>
    <name evidence="1" type="ORF">BT62DRAFT_937230</name>
</gene>
<proteinExistence type="predicted"/>
<accession>A0A9P7VIT0</accession>
<dbReference type="Proteomes" id="UP000812287">
    <property type="component" value="Unassembled WGS sequence"/>
</dbReference>